<evidence type="ECO:0000313" key="4">
    <source>
        <dbReference type="Proteomes" id="UP000515909"/>
    </source>
</evidence>
<dbReference type="PROSITE" id="PS51257">
    <property type="entry name" value="PROKAR_LIPOPROTEIN"/>
    <property type="match status" value="1"/>
</dbReference>
<dbReference type="Pfam" id="PF13199">
    <property type="entry name" value="Glyco_hydro_66"/>
    <property type="match status" value="1"/>
</dbReference>
<dbReference type="Gene3D" id="2.60.40.1180">
    <property type="entry name" value="Golgi alpha-mannosidase II"/>
    <property type="match status" value="1"/>
</dbReference>
<dbReference type="InterPro" id="IPR013783">
    <property type="entry name" value="Ig-like_fold"/>
</dbReference>
<dbReference type="InterPro" id="IPR013780">
    <property type="entry name" value="Glyco_hydro_b"/>
</dbReference>
<keyword evidence="3" id="KW-0378">Hydrolase</keyword>
<keyword evidence="2" id="KW-0732">Signal</keyword>
<dbReference type="KEGG" id="cfem:HCR03_18300"/>
<protein>
    <submittedName>
        <fullName evidence="3">Glycoside hydrolase family 66 protein</fullName>
    </submittedName>
</protein>
<reference evidence="3 4" key="1">
    <citation type="submission" date="2020-08" db="EMBL/GenBank/DDBJ databases">
        <title>The isolate Caproiciproducens sp. 7D4C2 produces n-caproate at mildly acidic conditions from hexoses: genome and rBOX comparison with related strains and chain-elongating bacteria.</title>
        <authorList>
            <person name="Esquivel-Elizondo S."/>
            <person name="Bagci C."/>
            <person name="Temovska M."/>
            <person name="Jeon B.S."/>
            <person name="Bessarab I."/>
            <person name="Williams R.B.H."/>
            <person name="Huson D.H."/>
            <person name="Angenent L.T."/>
        </authorList>
    </citation>
    <scope>NUCLEOTIDE SEQUENCE [LARGE SCALE GENOMIC DNA]</scope>
    <source>
        <strain evidence="3 4">7D4C2</strain>
    </source>
</reference>
<comment type="similarity">
    <text evidence="1">Belongs to the glycosyl hydrolase 66 family.</text>
</comment>
<dbReference type="AlphaFoldDB" id="A0A7G8TAB6"/>
<dbReference type="Proteomes" id="UP000515909">
    <property type="component" value="Chromosome"/>
</dbReference>
<dbReference type="Gene3D" id="3.20.20.80">
    <property type="entry name" value="Glycosidases"/>
    <property type="match status" value="1"/>
</dbReference>
<dbReference type="GO" id="GO:0016787">
    <property type="term" value="F:hydrolase activity"/>
    <property type="evidence" value="ECO:0007669"/>
    <property type="project" value="UniProtKB-KW"/>
</dbReference>
<name>A0A7G8TAB6_9FIRM</name>
<dbReference type="RefSeq" id="WP_187035807.1">
    <property type="nucleotide sequence ID" value="NZ_CP060286.1"/>
</dbReference>
<dbReference type="InterPro" id="IPR025092">
    <property type="entry name" value="Glyco_hydro_66"/>
</dbReference>
<accession>A0A7G8TAB6</accession>
<evidence type="ECO:0000256" key="1">
    <source>
        <dbReference type="ARBA" id="ARBA00010837"/>
    </source>
</evidence>
<gene>
    <name evidence="3" type="ORF">HCR03_18300</name>
</gene>
<proteinExistence type="inferred from homology"/>
<sequence>MKKSSRMIWILLSGFLLFTLVFGCSQSNQVKIQPTDSYAAQSKLIHDVFTDKSAYRPKETVRLTLSLNNQTGRDFEGTLHLKFKHLDQTVKTQEIKVGLKKGEEKSVSAAWLPPSEDYTGYLVEVLAVTGNQIEDQRNTAVDVSSTWEKFPRYGYLCNYGEMTKEQTQDTVDWLCKYHINGLQFYDWQNSHDQPLAGTLQNPAEEWKDIANRDTFASTVKNYIQACHSRNMMACNYNLMFAAYNDYEKRGIQKEWGLYKDPEHDLQDTHELPTSWASNLNLMNPGSAGWQNDLLSREKDAFEIYNFDVFHVDTLGNRGIRYDYDGNRISLDEQYTGFLNQAKKALKKGIVMNAVNGYGAGEAAKANTDFLYTEVWPDTYPTYSRLKDAVDDNTRLSGGKKSSVIAAYMNYKASGREFNENAVKLTDAVIFAAGGSHLELGDTGMLSSEYFPNQKMILSDHLKNDLRSYYDFLTAYENILHGQKSWSDLTAEIDGYPVSDSGDAGSVWVFGSKNKTCETIQLINLLSRSDEQWRDDTASCENPKTLGAFTLKLDDFSGKVKSVFLASPDIKGGSMFPLDFSVKNGKLSVNIPSLQYWDMLVVQTQA</sequence>
<dbReference type="CDD" id="cd14745">
    <property type="entry name" value="GH66"/>
    <property type="match status" value="1"/>
</dbReference>
<dbReference type="Gene3D" id="2.60.40.10">
    <property type="entry name" value="Immunoglobulins"/>
    <property type="match status" value="1"/>
</dbReference>
<evidence type="ECO:0000256" key="2">
    <source>
        <dbReference type="ARBA" id="ARBA00022729"/>
    </source>
</evidence>
<dbReference type="EMBL" id="CP060286">
    <property type="protein sequence ID" value="QNK40557.1"/>
    <property type="molecule type" value="Genomic_DNA"/>
</dbReference>
<organism evidence="3 4">
    <name type="scientific">Caproicibacter fermentans</name>
    <dbReference type="NCBI Taxonomy" id="2576756"/>
    <lineage>
        <taxon>Bacteria</taxon>
        <taxon>Bacillati</taxon>
        <taxon>Bacillota</taxon>
        <taxon>Clostridia</taxon>
        <taxon>Eubacteriales</taxon>
        <taxon>Acutalibacteraceae</taxon>
        <taxon>Caproicibacter</taxon>
    </lineage>
</organism>
<evidence type="ECO:0000313" key="3">
    <source>
        <dbReference type="EMBL" id="QNK40557.1"/>
    </source>
</evidence>